<evidence type="ECO:0008006" key="9">
    <source>
        <dbReference type="Google" id="ProtNLM"/>
    </source>
</evidence>
<feature type="transmembrane region" description="Helical" evidence="6">
    <location>
        <begin position="119"/>
        <end position="141"/>
    </location>
</feature>
<sequence>MKKLNSKVAGAITNLSYTFVANIICTLISMAIVAVVPKALGTVEYGYWQLYGFYGSYIGFFHLGWADGIYLRYGGKEYKELDKKLFHSQFWLLFAFEMLVAVGVAIFAVFFVEDSSKKVIFYMLALCCILQLPRGMLQYVLQGTNRIKEYAKNVLAEKLIYGVSVVVMVSLGVRDFRFLLLADLAAKLITLVTICWRCRDIVISKAMNFAASVQEAWENITVGVKLMFANVASMLIIGIVRFAIERVWSVEVFGQVSLTLSISNMLMLFISAVSVVMFPLLKRTPQEKWADNYIFLRTTLVVPMLAILMAYYPAKVILSAWLPQYAESLSYMALMFPMCMYEGKMSMIISTYLKALRRENLMLAVNLISVCLSLLTTGIIVYSLKNLPLAVVSILGLLAFRSILAEVFLARILEIEVGTDILLEVAMTIIFIWSSWIVRGWAGVGIYLGAYVVYLLLKRKDIAGTFRIVKETFRPSATAE</sequence>
<feature type="transmembrane region" description="Helical" evidence="6">
    <location>
        <begin position="48"/>
        <end position="70"/>
    </location>
</feature>
<comment type="subcellular location">
    <subcellularLocation>
        <location evidence="1">Cell membrane</location>
        <topology evidence="1">Multi-pass membrane protein</topology>
    </subcellularLocation>
</comment>
<keyword evidence="4 6" id="KW-1133">Transmembrane helix</keyword>
<feature type="transmembrane region" description="Helical" evidence="6">
    <location>
        <begin position="226"/>
        <end position="244"/>
    </location>
</feature>
<protein>
    <recommendedName>
        <fullName evidence="9">Oligosaccharide flippase family protein</fullName>
    </recommendedName>
</protein>
<feature type="transmembrane region" description="Helical" evidence="6">
    <location>
        <begin position="417"/>
        <end position="434"/>
    </location>
</feature>
<feature type="transmembrane region" description="Helical" evidence="6">
    <location>
        <begin position="293"/>
        <end position="312"/>
    </location>
</feature>
<evidence type="ECO:0000256" key="5">
    <source>
        <dbReference type="ARBA" id="ARBA00023136"/>
    </source>
</evidence>
<reference evidence="7" key="1">
    <citation type="submission" date="2022-06" db="EMBL/GenBank/DDBJ databases">
        <title>Isolation of gut microbiota from human fecal samples.</title>
        <authorList>
            <person name="Pamer E.G."/>
            <person name="Barat B."/>
            <person name="Waligurski E."/>
            <person name="Medina S."/>
            <person name="Paddock L."/>
            <person name="Mostad J."/>
        </authorList>
    </citation>
    <scope>NUCLEOTIDE SEQUENCE</scope>
    <source>
        <strain evidence="7">DFI.7.96</strain>
    </source>
</reference>
<evidence type="ECO:0000256" key="2">
    <source>
        <dbReference type="ARBA" id="ARBA00022475"/>
    </source>
</evidence>
<keyword evidence="2" id="KW-1003">Cell membrane</keyword>
<dbReference type="EMBL" id="JANGAB010000001">
    <property type="protein sequence ID" value="MCQ4948491.1"/>
    <property type="molecule type" value="Genomic_DNA"/>
</dbReference>
<feature type="transmembrane region" description="Helical" evidence="6">
    <location>
        <begin position="390"/>
        <end position="410"/>
    </location>
</feature>
<accession>A0AAW5K657</accession>
<dbReference type="Proteomes" id="UP001205063">
    <property type="component" value="Unassembled WGS sequence"/>
</dbReference>
<feature type="transmembrane region" description="Helical" evidence="6">
    <location>
        <begin position="256"/>
        <end position="281"/>
    </location>
</feature>
<dbReference type="GO" id="GO:0005886">
    <property type="term" value="C:plasma membrane"/>
    <property type="evidence" value="ECO:0007669"/>
    <property type="project" value="UniProtKB-SubCell"/>
</dbReference>
<feature type="transmembrane region" description="Helical" evidence="6">
    <location>
        <begin position="153"/>
        <end position="172"/>
    </location>
</feature>
<gene>
    <name evidence="7" type="ORF">NE646_02245</name>
</gene>
<keyword evidence="3 6" id="KW-0812">Transmembrane</keyword>
<evidence type="ECO:0000256" key="4">
    <source>
        <dbReference type="ARBA" id="ARBA00022989"/>
    </source>
</evidence>
<feature type="transmembrane region" description="Helical" evidence="6">
    <location>
        <begin position="12"/>
        <end position="36"/>
    </location>
</feature>
<organism evidence="7 8">
    <name type="scientific">Bittarella massiliensis</name>
    <name type="common">ex Durand et al. 2017</name>
    <dbReference type="NCBI Taxonomy" id="1720313"/>
    <lineage>
        <taxon>Bacteria</taxon>
        <taxon>Bacillati</taxon>
        <taxon>Bacillota</taxon>
        <taxon>Clostridia</taxon>
        <taxon>Eubacteriales</taxon>
        <taxon>Oscillospiraceae</taxon>
        <taxon>Bittarella (ex Durand et al. 2017)</taxon>
    </lineage>
</organism>
<feature type="transmembrane region" description="Helical" evidence="6">
    <location>
        <begin position="440"/>
        <end position="457"/>
    </location>
</feature>
<feature type="transmembrane region" description="Helical" evidence="6">
    <location>
        <begin position="361"/>
        <end position="384"/>
    </location>
</feature>
<evidence type="ECO:0000256" key="6">
    <source>
        <dbReference type="SAM" id="Phobius"/>
    </source>
</evidence>
<proteinExistence type="predicted"/>
<dbReference type="PANTHER" id="PTHR30250:SF11">
    <property type="entry name" value="O-ANTIGEN TRANSPORTER-RELATED"/>
    <property type="match status" value="1"/>
</dbReference>
<name>A0AAW5K657_9FIRM</name>
<evidence type="ECO:0000313" key="7">
    <source>
        <dbReference type="EMBL" id="MCQ4948491.1"/>
    </source>
</evidence>
<evidence type="ECO:0000313" key="8">
    <source>
        <dbReference type="Proteomes" id="UP001205063"/>
    </source>
</evidence>
<dbReference type="InterPro" id="IPR050833">
    <property type="entry name" value="Poly_Biosynth_Transport"/>
</dbReference>
<feature type="transmembrane region" description="Helical" evidence="6">
    <location>
        <begin position="178"/>
        <end position="198"/>
    </location>
</feature>
<dbReference type="AlphaFoldDB" id="A0AAW5K657"/>
<comment type="caution">
    <text evidence="7">The sequence shown here is derived from an EMBL/GenBank/DDBJ whole genome shotgun (WGS) entry which is preliminary data.</text>
</comment>
<keyword evidence="5 6" id="KW-0472">Membrane</keyword>
<evidence type="ECO:0000256" key="1">
    <source>
        <dbReference type="ARBA" id="ARBA00004651"/>
    </source>
</evidence>
<evidence type="ECO:0000256" key="3">
    <source>
        <dbReference type="ARBA" id="ARBA00022692"/>
    </source>
</evidence>
<dbReference type="PANTHER" id="PTHR30250">
    <property type="entry name" value="PST FAMILY PREDICTED COLANIC ACID TRANSPORTER"/>
    <property type="match status" value="1"/>
</dbReference>
<feature type="transmembrane region" description="Helical" evidence="6">
    <location>
        <begin position="90"/>
        <end position="113"/>
    </location>
</feature>
<dbReference type="RefSeq" id="WP_256135337.1">
    <property type="nucleotide sequence ID" value="NZ_JANGAB010000001.1"/>
</dbReference>